<accession>A0A2P2PQG5</accession>
<reference evidence="1" key="1">
    <citation type="submission" date="2018-02" db="EMBL/GenBank/DDBJ databases">
        <title>Rhizophora mucronata_Transcriptome.</title>
        <authorList>
            <person name="Meera S.P."/>
            <person name="Sreeshan A."/>
            <person name="Augustine A."/>
        </authorList>
    </citation>
    <scope>NUCLEOTIDE SEQUENCE</scope>
    <source>
        <tissue evidence="1">Leaf</tissue>
    </source>
</reference>
<sequence length="16" mass="1880">MRKNLKKVCGFKVLLC</sequence>
<name>A0A2P2PQG5_RHIMU</name>
<protein>
    <submittedName>
        <fullName evidence="1">Uncharacterized protein</fullName>
    </submittedName>
</protein>
<proteinExistence type="predicted"/>
<evidence type="ECO:0000313" key="1">
    <source>
        <dbReference type="EMBL" id="MBX56953.1"/>
    </source>
</evidence>
<organism evidence="1">
    <name type="scientific">Rhizophora mucronata</name>
    <name type="common">Asiatic mangrove</name>
    <dbReference type="NCBI Taxonomy" id="61149"/>
    <lineage>
        <taxon>Eukaryota</taxon>
        <taxon>Viridiplantae</taxon>
        <taxon>Streptophyta</taxon>
        <taxon>Embryophyta</taxon>
        <taxon>Tracheophyta</taxon>
        <taxon>Spermatophyta</taxon>
        <taxon>Magnoliopsida</taxon>
        <taxon>eudicotyledons</taxon>
        <taxon>Gunneridae</taxon>
        <taxon>Pentapetalae</taxon>
        <taxon>rosids</taxon>
        <taxon>fabids</taxon>
        <taxon>Malpighiales</taxon>
        <taxon>Rhizophoraceae</taxon>
        <taxon>Rhizophora</taxon>
    </lineage>
</organism>
<dbReference type="EMBL" id="GGEC01076469">
    <property type="protein sequence ID" value="MBX56953.1"/>
    <property type="molecule type" value="Transcribed_RNA"/>
</dbReference>
<dbReference type="AlphaFoldDB" id="A0A2P2PQG5"/>